<gene>
    <name evidence="1" type="ORF">V1633_12840</name>
</gene>
<proteinExistence type="predicted"/>
<evidence type="ECO:0000313" key="2">
    <source>
        <dbReference type="Proteomes" id="UP001332243"/>
    </source>
</evidence>
<dbReference type="Proteomes" id="UP001332243">
    <property type="component" value="Unassembled WGS sequence"/>
</dbReference>
<dbReference type="EMBL" id="JAZGQK010000010">
    <property type="protein sequence ID" value="MEE6259375.1"/>
    <property type="molecule type" value="Genomic_DNA"/>
</dbReference>
<organism evidence="1 2">
    <name type="scientific">Plantactinospora sonchi</name>
    <dbReference type="NCBI Taxonomy" id="1544735"/>
    <lineage>
        <taxon>Bacteria</taxon>
        <taxon>Bacillati</taxon>
        <taxon>Actinomycetota</taxon>
        <taxon>Actinomycetes</taxon>
        <taxon>Micromonosporales</taxon>
        <taxon>Micromonosporaceae</taxon>
        <taxon>Plantactinospora</taxon>
    </lineage>
</organism>
<protein>
    <submittedName>
        <fullName evidence="1">Uncharacterized protein</fullName>
    </submittedName>
</protein>
<evidence type="ECO:0000313" key="1">
    <source>
        <dbReference type="EMBL" id="MEE6259375.1"/>
    </source>
</evidence>
<sequence>MTVVEGPSSWAVERFGPSLAVELWKRVPAALRRAVERAMDARDASEMTTDHPFGSVRWLVQYEELLTHLQDLPETTSIHPPGAQFRITICAGHLLLPWCYASREDARLEQAVPNRRLSQTIRDLLLLFGPKPPYEQEPLPMMPTVPDDDTLAELREAIEGSAAEPRVLLIGYACNSDQGLLRLSWGEAALSRDNLLHWEHVDDLPLSSA</sequence>
<accession>A0ABU7RSA8</accession>
<comment type="caution">
    <text evidence="1">The sequence shown here is derived from an EMBL/GenBank/DDBJ whole genome shotgun (WGS) entry which is preliminary data.</text>
</comment>
<name>A0ABU7RSA8_9ACTN</name>
<keyword evidence="2" id="KW-1185">Reference proteome</keyword>
<reference evidence="1 2" key="1">
    <citation type="submission" date="2024-01" db="EMBL/GenBank/DDBJ databases">
        <title>Genome insights into Plantactinospora sonchi sp. nov.</title>
        <authorList>
            <person name="Wang L."/>
        </authorList>
    </citation>
    <scope>NUCLEOTIDE SEQUENCE [LARGE SCALE GENOMIC DNA]</scope>
    <source>
        <strain evidence="1 2">NEAU-QY2</strain>
    </source>
</reference>
<dbReference type="RefSeq" id="WP_331214497.1">
    <property type="nucleotide sequence ID" value="NZ_JAZGQK010000010.1"/>
</dbReference>